<evidence type="ECO:0000313" key="5">
    <source>
        <dbReference type="EMBL" id="NQV63981.1"/>
    </source>
</evidence>
<dbReference type="InterPro" id="IPR001509">
    <property type="entry name" value="Epimerase_deHydtase"/>
</dbReference>
<accession>A0A972VUT8</accession>
<protein>
    <submittedName>
        <fullName evidence="5">Aldehyde reductase</fullName>
    </submittedName>
</protein>
<evidence type="ECO:0000256" key="2">
    <source>
        <dbReference type="ARBA" id="ARBA00023002"/>
    </source>
</evidence>
<evidence type="ECO:0000313" key="6">
    <source>
        <dbReference type="Proteomes" id="UP000754644"/>
    </source>
</evidence>
<comment type="similarity">
    <text evidence="3">Belongs to the NAD(P)-dependent epimerase/dehydratase family. Dihydroflavonol-4-reductase subfamily.</text>
</comment>
<evidence type="ECO:0000256" key="3">
    <source>
        <dbReference type="ARBA" id="ARBA00023445"/>
    </source>
</evidence>
<proteinExistence type="inferred from homology"/>
<dbReference type="CDD" id="cd05227">
    <property type="entry name" value="AR_SDR_e"/>
    <property type="match status" value="1"/>
</dbReference>
<name>A0A972VUT8_9GAMM</name>
<dbReference type="Gene3D" id="3.40.50.720">
    <property type="entry name" value="NAD(P)-binding Rossmann-like Domain"/>
    <property type="match status" value="1"/>
</dbReference>
<dbReference type="Proteomes" id="UP000754644">
    <property type="component" value="Unassembled WGS sequence"/>
</dbReference>
<organism evidence="5 6">
    <name type="scientific">SAR86 cluster bacterium</name>
    <dbReference type="NCBI Taxonomy" id="2030880"/>
    <lineage>
        <taxon>Bacteria</taxon>
        <taxon>Pseudomonadati</taxon>
        <taxon>Pseudomonadota</taxon>
        <taxon>Gammaproteobacteria</taxon>
        <taxon>SAR86 cluster</taxon>
    </lineage>
</organism>
<dbReference type="InterPro" id="IPR036291">
    <property type="entry name" value="NAD(P)-bd_dom_sf"/>
</dbReference>
<dbReference type="GO" id="GO:0016616">
    <property type="term" value="F:oxidoreductase activity, acting on the CH-OH group of donors, NAD or NADP as acceptor"/>
    <property type="evidence" value="ECO:0007669"/>
    <property type="project" value="TreeGrafter"/>
</dbReference>
<evidence type="ECO:0000259" key="4">
    <source>
        <dbReference type="SMART" id="SM00822"/>
    </source>
</evidence>
<feature type="domain" description="Ketoreductase" evidence="4">
    <location>
        <begin position="3"/>
        <end position="151"/>
    </location>
</feature>
<comment type="caution">
    <text evidence="5">The sequence shown here is derived from an EMBL/GenBank/DDBJ whole genome shotgun (WGS) entry which is preliminary data.</text>
</comment>
<dbReference type="PANTHER" id="PTHR10366">
    <property type="entry name" value="NAD DEPENDENT EPIMERASE/DEHYDRATASE"/>
    <property type="match status" value="1"/>
</dbReference>
<dbReference type="Pfam" id="PF01370">
    <property type="entry name" value="Epimerase"/>
    <property type="match status" value="1"/>
</dbReference>
<dbReference type="SMART" id="SM00822">
    <property type="entry name" value="PKS_KR"/>
    <property type="match status" value="1"/>
</dbReference>
<sequence length="336" mass="36424">MTEKILVTGASGFIGSHTVIELLNHGYEVRGTLRNLDRAEPLRAMFAKHTDNIAALEFVQASLTDAHCWLAAIEGCTGVFHIASPVPVEQPDNADEIIVPAREGTLNVLQAAKTAGIKRVVLTSSVAAVSSGQQHAGELLTANHWTDLQSPGLTPYVMSKTIAERAAWDFVAQDGPELVTVNPAMVLGPALESDYGSSLEVLIILLTGQFPMVPQLGLGIVDVRDVASLHRLAYEQPEAAGQRLIASNGFLWFKDIATVLRQHFPQYDAKLPRRELPNFLARLMARFNKPLASLVNDLGKVKLYDITPAQQLGWQPRSAEEAIVDGAQSLIDAKVV</sequence>
<gene>
    <name evidence="5" type="ORF">HQ497_01330</name>
</gene>
<dbReference type="InterPro" id="IPR057326">
    <property type="entry name" value="KR_dom"/>
</dbReference>
<reference evidence="5" key="1">
    <citation type="submission" date="2020-05" db="EMBL/GenBank/DDBJ databases">
        <title>Sulfur intermediates as new biogeochemical hubs in an aquatic model microbial ecosystem.</title>
        <authorList>
            <person name="Vigneron A."/>
        </authorList>
    </citation>
    <scope>NUCLEOTIDE SEQUENCE</scope>
    <source>
        <strain evidence="5">Bin.250</strain>
    </source>
</reference>
<evidence type="ECO:0000256" key="1">
    <source>
        <dbReference type="ARBA" id="ARBA00006484"/>
    </source>
</evidence>
<comment type="similarity">
    <text evidence="1">Belongs to the short-chain dehydrogenases/reductases (SDR) family.</text>
</comment>
<keyword evidence="2" id="KW-0560">Oxidoreductase</keyword>
<dbReference type="FunFam" id="3.40.50.720:FF:000336">
    <property type="entry name" value="Aldehyde reductase"/>
    <property type="match status" value="1"/>
</dbReference>
<dbReference type="InterPro" id="IPR050425">
    <property type="entry name" value="NAD(P)_dehydrat-like"/>
</dbReference>
<dbReference type="SUPFAM" id="SSF51735">
    <property type="entry name" value="NAD(P)-binding Rossmann-fold domains"/>
    <property type="match status" value="1"/>
</dbReference>
<dbReference type="AlphaFoldDB" id="A0A972VUT8"/>
<dbReference type="PANTHER" id="PTHR10366:SF564">
    <property type="entry name" value="STEROL-4-ALPHA-CARBOXYLATE 3-DEHYDROGENASE, DECARBOXYLATING"/>
    <property type="match status" value="1"/>
</dbReference>
<dbReference type="EMBL" id="JABMOJ010000051">
    <property type="protein sequence ID" value="NQV63981.1"/>
    <property type="molecule type" value="Genomic_DNA"/>
</dbReference>